<dbReference type="GO" id="GO:0051287">
    <property type="term" value="F:NAD binding"/>
    <property type="evidence" value="ECO:0007669"/>
    <property type="project" value="InterPro"/>
</dbReference>
<evidence type="ECO:0000256" key="2">
    <source>
        <dbReference type="ARBA" id="ARBA00023002"/>
    </source>
</evidence>
<dbReference type="InterPro" id="IPR008927">
    <property type="entry name" value="6-PGluconate_DH-like_C_sf"/>
</dbReference>
<dbReference type="GO" id="GO:0016616">
    <property type="term" value="F:oxidoreductase activity, acting on the CH-OH group of donors, NAD or NADP as acceptor"/>
    <property type="evidence" value="ECO:0007669"/>
    <property type="project" value="InterPro"/>
</dbReference>
<dbReference type="Pfam" id="PF00984">
    <property type="entry name" value="UDPG_MGDP_dh"/>
    <property type="match status" value="1"/>
</dbReference>
<dbReference type="OrthoDB" id="9803238at2"/>
<dbReference type="AlphaFoldDB" id="A0A7C9IS68"/>
<evidence type="ECO:0000256" key="3">
    <source>
        <dbReference type="ARBA" id="ARBA00023027"/>
    </source>
</evidence>
<evidence type="ECO:0000259" key="6">
    <source>
        <dbReference type="SMART" id="SM00984"/>
    </source>
</evidence>
<dbReference type="GO" id="GO:0016628">
    <property type="term" value="F:oxidoreductase activity, acting on the CH-CH group of donors, NAD or NADP as acceptor"/>
    <property type="evidence" value="ECO:0007669"/>
    <property type="project" value="InterPro"/>
</dbReference>
<keyword evidence="2" id="KW-0560">Oxidoreductase</keyword>
<dbReference type="PIRSF" id="PIRSF000124">
    <property type="entry name" value="UDPglc_GDPman_dh"/>
    <property type="match status" value="1"/>
</dbReference>
<name>A0A7C9IS68_9BACT</name>
<feature type="transmembrane region" description="Helical" evidence="5">
    <location>
        <begin position="12"/>
        <end position="31"/>
    </location>
</feature>
<keyword evidence="8" id="KW-1185">Reference proteome</keyword>
<dbReference type="NCBIfam" id="TIGR03026">
    <property type="entry name" value="NDP-sugDHase"/>
    <property type="match status" value="1"/>
</dbReference>
<comment type="similarity">
    <text evidence="1 4">Belongs to the UDP-glucose/GDP-mannose dehydrogenase family.</text>
</comment>
<dbReference type="RefSeq" id="WP_160959788.1">
    <property type="nucleotide sequence ID" value="NZ_WVUD01000008.1"/>
</dbReference>
<keyword evidence="5" id="KW-1133">Transmembrane helix</keyword>
<accession>A0A7C9IS68</accession>
<dbReference type="Gene3D" id="3.40.50.720">
    <property type="entry name" value="NAD(P)-binding Rossmann-like Domain"/>
    <property type="match status" value="2"/>
</dbReference>
<dbReference type="Pfam" id="PF03720">
    <property type="entry name" value="UDPG_MGDP_dh_C"/>
    <property type="match status" value="1"/>
</dbReference>
<organism evidence="7 8">
    <name type="scientific">Solidesulfovibrio aerotolerans</name>
    <dbReference type="NCBI Taxonomy" id="295255"/>
    <lineage>
        <taxon>Bacteria</taxon>
        <taxon>Pseudomonadati</taxon>
        <taxon>Thermodesulfobacteriota</taxon>
        <taxon>Desulfovibrionia</taxon>
        <taxon>Desulfovibrionales</taxon>
        <taxon>Desulfovibrionaceae</taxon>
        <taxon>Solidesulfovibrio</taxon>
    </lineage>
</organism>
<dbReference type="InterPro" id="IPR036291">
    <property type="entry name" value="NAD(P)-bd_dom_sf"/>
</dbReference>
<keyword evidence="5" id="KW-0472">Membrane</keyword>
<evidence type="ECO:0000256" key="5">
    <source>
        <dbReference type="SAM" id="Phobius"/>
    </source>
</evidence>
<dbReference type="InterPro" id="IPR014026">
    <property type="entry name" value="UDP-Glc/GDP-Man_DH_dimer"/>
</dbReference>
<evidence type="ECO:0000256" key="1">
    <source>
        <dbReference type="ARBA" id="ARBA00006601"/>
    </source>
</evidence>
<dbReference type="PANTHER" id="PTHR43491:SF2">
    <property type="entry name" value="UDP-N-ACETYL-D-MANNOSAMINE DEHYDROGENASE"/>
    <property type="match status" value="1"/>
</dbReference>
<sequence>MISFEDIRARKAAVAVIGLGYVGLPLAVALARHFDVVGFDVKAARVEELRAGRDSTLEVEPGELTAASLRYTCDPAELAACKIFIVAVPTPINAHRAPDLGPLVGASRLLAGRITPGSIVVYESTVYPGLTEEVCLPLLENGSNLVAGQDFFVGYSPERINPGDKVHTLATVVKIVAGQTPEVTDLLADLYGAVVTAGIHKAASIKVAEAAKVIENTQRDINIALMNELSMICDKLDIDTVDVLRAAETKWNFLPFRPGLVGGHCIGVDPYYLLYQAQSLNLHPQIIPAGRRINDSMAKHVAEVTIKMLIRSECRASCARIGVLGLTFKENVPDLRNTKVVDMVRELCDFRMHVLVHDPMASPEEAREEYGLTLVPCEELRELDALIIAVNHAAFTALTLDEIATWFRPSVEPILIDVKGVFERTAAETAGYRYWRL</sequence>
<dbReference type="InterPro" id="IPR036220">
    <property type="entry name" value="UDP-Glc/GDP-Man_DH_C_sf"/>
</dbReference>
<comment type="caution">
    <text evidence="7">The sequence shown here is derived from an EMBL/GenBank/DDBJ whole genome shotgun (WGS) entry which is preliminary data.</text>
</comment>
<proteinExistence type="inferred from homology"/>
<keyword evidence="5" id="KW-0812">Transmembrane</keyword>
<keyword evidence="3" id="KW-0520">NAD</keyword>
<dbReference type="SUPFAM" id="SSF52413">
    <property type="entry name" value="UDP-glucose/GDP-mannose dehydrogenase C-terminal domain"/>
    <property type="match status" value="1"/>
</dbReference>
<dbReference type="Proteomes" id="UP000482487">
    <property type="component" value="Unassembled WGS sequence"/>
</dbReference>
<protein>
    <submittedName>
        <fullName evidence="7">Nucleotide sugar dehydrogenase</fullName>
    </submittedName>
</protein>
<dbReference type="EMBL" id="WVUD01000008">
    <property type="protein sequence ID" value="MYL82867.1"/>
    <property type="molecule type" value="Genomic_DNA"/>
</dbReference>
<evidence type="ECO:0000313" key="7">
    <source>
        <dbReference type="EMBL" id="MYL82867.1"/>
    </source>
</evidence>
<feature type="domain" description="UDP-glucose/GDP-mannose dehydrogenase C-terminal" evidence="6">
    <location>
        <begin position="322"/>
        <end position="424"/>
    </location>
</feature>
<dbReference type="InterPro" id="IPR028359">
    <property type="entry name" value="UDP_ManNAc/GlcNAc_DH"/>
</dbReference>
<evidence type="ECO:0000256" key="4">
    <source>
        <dbReference type="PIRNR" id="PIRNR000124"/>
    </source>
</evidence>
<evidence type="ECO:0000313" key="8">
    <source>
        <dbReference type="Proteomes" id="UP000482487"/>
    </source>
</evidence>
<gene>
    <name evidence="7" type="ORF">GTA51_06915</name>
</gene>
<dbReference type="PANTHER" id="PTHR43491">
    <property type="entry name" value="UDP-N-ACETYL-D-MANNOSAMINE DEHYDROGENASE"/>
    <property type="match status" value="1"/>
</dbReference>
<dbReference type="SUPFAM" id="SSF48179">
    <property type="entry name" value="6-phosphogluconate dehydrogenase C-terminal domain-like"/>
    <property type="match status" value="1"/>
</dbReference>
<dbReference type="Pfam" id="PF03721">
    <property type="entry name" value="UDPG_MGDP_dh_N"/>
    <property type="match status" value="1"/>
</dbReference>
<reference evidence="7 8" key="1">
    <citation type="submission" date="2020-01" db="EMBL/GenBank/DDBJ databases">
        <title>Genome sequence of Desulfovibrio aerotolerans DSM 16695(T).</title>
        <authorList>
            <person name="Karnachuk O."/>
            <person name="Avakyan M."/>
            <person name="Mardanov A."/>
            <person name="Kadnikov V."/>
            <person name="Ravin N."/>
        </authorList>
    </citation>
    <scope>NUCLEOTIDE SEQUENCE [LARGE SCALE GENOMIC DNA]</scope>
    <source>
        <strain evidence="7 8">DSM 16695</strain>
    </source>
</reference>
<dbReference type="InterPro" id="IPR014027">
    <property type="entry name" value="UDP-Glc/GDP-Man_DH_C"/>
</dbReference>
<dbReference type="InterPro" id="IPR001732">
    <property type="entry name" value="UDP-Glc/GDP-Man_DH_N"/>
</dbReference>
<dbReference type="SUPFAM" id="SSF51735">
    <property type="entry name" value="NAD(P)-binding Rossmann-fold domains"/>
    <property type="match status" value="1"/>
</dbReference>
<dbReference type="PIRSF" id="PIRSF500136">
    <property type="entry name" value="UDP_ManNAc_DH"/>
    <property type="match status" value="1"/>
</dbReference>
<dbReference type="SMART" id="SM00984">
    <property type="entry name" value="UDPG_MGDP_dh_C"/>
    <property type="match status" value="1"/>
</dbReference>
<dbReference type="GO" id="GO:0000271">
    <property type="term" value="P:polysaccharide biosynthetic process"/>
    <property type="evidence" value="ECO:0007669"/>
    <property type="project" value="InterPro"/>
</dbReference>
<dbReference type="InterPro" id="IPR017476">
    <property type="entry name" value="UDP-Glc/GDP-Man"/>
</dbReference>